<evidence type="ECO:0000313" key="2">
    <source>
        <dbReference type="EMBL" id="AFL74973.1"/>
    </source>
</evidence>
<evidence type="ECO:0000313" key="3">
    <source>
        <dbReference type="Proteomes" id="UP000006062"/>
    </source>
</evidence>
<proteinExistence type="predicted"/>
<dbReference type="RefSeq" id="WP_014779387.1">
    <property type="nucleotide sequence ID" value="NC_018012.1"/>
</dbReference>
<keyword evidence="3" id="KW-1185">Reference proteome</keyword>
<dbReference type="eggNOG" id="COG0789">
    <property type="taxonomic scope" value="Bacteria"/>
</dbReference>
<protein>
    <recommendedName>
        <fullName evidence="4">MerR family transcriptional regulator</fullName>
    </recommendedName>
</protein>
<dbReference type="HOGENOM" id="CLU_144710_3_0_6"/>
<organism evidence="2 3">
    <name type="scientific">Thiocystis violascens (strain ATCC 17096 / DSM 198 / 6111)</name>
    <name type="common">Chromatium violascens</name>
    <dbReference type="NCBI Taxonomy" id="765911"/>
    <lineage>
        <taxon>Bacteria</taxon>
        <taxon>Pseudomonadati</taxon>
        <taxon>Pseudomonadota</taxon>
        <taxon>Gammaproteobacteria</taxon>
        <taxon>Chromatiales</taxon>
        <taxon>Chromatiaceae</taxon>
        <taxon>Thiocystis</taxon>
    </lineage>
</organism>
<feature type="coiled-coil region" evidence="1">
    <location>
        <begin position="81"/>
        <end position="108"/>
    </location>
</feature>
<dbReference type="STRING" id="765911.Thivi_3093"/>
<sequence length="108" mass="11957">MAQIESGIEGIVLDEAVTVSLTELTQLCGANGRAIELMVIEGVLRPQGGQPGDWRFSGEEVRRARRAVRLQHDLDLNLAGAALALDLLDELERLRERLQALERQLGER</sequence>
<dbReference type="AlphaFoldDB" id="I3YDA5"/>
<dbReference type="KEGG" id="tvi:Thivi_3093"/>
<evidence type="ECO:0008006" key="4">
    <source>
        <dbReference type="Google" id="ProtNLM"/>
    </source>
</evidence>
<reference evidence="2 3" key="1">
    <citation type="submission" date="2012-06" db="EMBL/GenBank/DDBJ databases">
        <title>Complete sequence of Thiocystis violascens DSM 198.</title>
        <authorList>
            <consortium name="US DOE Joint Genome Institute"/>
            <person name="Lucas S."/>
            <person name="Han J."/>
            <person name="Lapidus A."/>
            <person name="Cheng J.-F."/>
            <person name="Goodwin L."/>
            <person name="Pitluck S."/>
            <person name="Peters L."/>
            <person name="Ovchinnikova G."/>
            <person name="Teshima H."/>
            <person name="Detter J.C."/>
            <person name="Han C."/>
            <person name="Tapia R."/>
            <person name="Land M."/>
            <person name="Hauser L."/>
            <person name="Kyrpides N."/>
            <person name="Ivanova N."/>
            <person name="Pagani I."/>
            <person name="Vogl K."/>
            <person name="Liu Z."/>
            <person name="Frigaard N.-U."/>
            <person name="Bryant D."/>
            <person name="Woyke T."/>
        </authorList>
    </citation>
    <scope>NUCLEOTIDE SEQUENCE [LARGE SCALE GENOMIC DNA]</scope>
    <source>
        <strain evidence="3">ATCC 17096 / DSM 198 / 6111</strain>
    </source>
</reference>
<dbReference type="Gene3D" id="1.10.1660.10">
    <property type="match status" value="1"/>
</dbReference>
<dbReference type="Pfam" id="PF13591">
    <property type="entry name" value="MerR_2"/>
    <property type="match status" value="1"/>
</dbReference>
<accession>I3YDA5</accession>
<gene>
    <name evidence="2" type="ordered locus">Thivi_3093</name>
</gene>
<dbReference type="OrthoDB" id="5773077at2"/>
<name>I3YDA5_THIV6</name>
<evidence type="ECO:0000256" key="1">
    <source>
        <dbReference type="SAM" id="Coils"/>
    </source>
</evidence>
<keyword evidence="1" id="KW-0175">Coiled coil</keyword>
<dbReference type="Proteomes" id="UP000006062">
    <property type="component" value="Chromosome"/>
</dbReference>
<dbReference type="EMBL" id="CP003154">
    <property type="protein sequence ID" value="AFL74973.1"/>
    <property type="molecule type" value="Genomic_DNA"/>
</dbReference>